<name>A0A225WD54_9STRA</name>
<evidence type="ECO:0000313" key="2">
    <source>
        <dbReference type="Proteomes" id="UP000198211"/>
    </source>
</evidence>
<proteinExistence type="predicted"/>
<gene>
    <name evidence="1" type="ORF">PHMEG_00010681</name>
</gene>
<sequence>MGAIRLKLRETGFTGREEDNATFTFTWRMDRDGRPVVVNGSDAHSFVVGVTTKKLLHQADRDPASFILHVDATYKLTQTGYPIIVIGMSDRARKYHLRAIFIVSQQQQSHVQWNALSESFGGDSSPYMFLMRFFHVAKKIYEKTRAFDAGIEAMVIRDLHEMHFSRCDSEFQEHKEDILQKWEGYTQLRRFVAYFRTVWLNDRVWRWQCYHTLTGYATKNIPCETYNATIKRDVTLRRKMKVGALID</sequence>
<reference evidence="2" key="1">
    <citation type="submission" date="2017-03" db="EMBL/GenBank/DDBJ databases">
        <title>Phytopthora megakarya and P. palmivora, two closely related causual agents of cacao black pod achieved similar genome size and gene model numbers by different mechanisms.</title>
        <authorList>
            <person name="Ali S."/>
            <person name="Shao J."/>
            <person name="Larry D.J."/>
            <person name="Kronmiller B."/>
            <person name="Shen D."/>
            <person name="Strem M.D."/>
            <person name="Melnick R.L."/>
            <person name="Guiltinan M.J."/>
            <person name="Tyler B.M."/>
            <person name="Meinhardt L.W."/>
            <person name="Bailey B.A."/>
        </authorList>
    </citation>
    <scope>NUCLEOTIDE SEQUENCE [LARGE SCALE GENOMIC DNA]</scope>
    <source>
        <strain evidence="2">zdho120</strain>
    </source>
</reference>
<comment type="caution">
    <text evidence="1">The sequence shown here is derived from an EMBL/GenBank/DDBJ whole genome shotgun (WGS) entry which is preliminary data.</text>
</comment>
<keyword evidence="2" id="KW-1185">Reference proteome</keyword>
<dbReference type="PANTHER" id="PTHR33977:SF1">
    <property type="entry name" value="ZINC ION BINDING PROTEIN"/>
    <property type="match status" value="1"/>
</dbReference>
<evidence type="ECO:0000313" key="1">
    <source>
        <dbReference type="EMBL" id="OWZ15643.1"/>
    </source>
</evidence>
<dbReference type="EMBL" id="NBNE01001082">
    <property type="protein sequence ID" value="OWZ15643.1"/>
    <property type="molecule type" value="Genomic_DNA"/>
</dbReference>
<organism evidence="1 2">
    <name type="scientific">Phytophthora megakarya</name>
    <dbReference type="NCBI Taxonomy" id="4795"/>
    <lineage>
        <taxon>Eukaryota</taxon>
        <taxon>Sar</taxon>
        <taxon>Stramenopiles</taxon>
        <taxon>Oomycota</taxon>
        <taxon>Peronosporomycetes</taxon>
        <taxon>Peronosporales</taxon>
        <taxon>Peronosporaceae</taxon>
        <taxon>Phytophthora</taxon>
    </lineage>
</organism>
<protein>
    <recommendedName>
        <fullName evidence="3">MULE transposase domain-containing protein</fullName>
    </recommendedName>
</protein>
<evidence type="ECO:0008006" key="3">
    <source>
        <dbReference type="Google" id="ProtNLM"/>
    </source>
</evidence>
<dbReference type="AlphaFoldDB" id="A0A225WD54"/>
<dbReference type="Proteomes" id="UP000198211">
    <property type="component" value="Unassembled WGS sequence"/>
</dbReference>
<dbReference type="OrthoDB" id="125997at2759"/>
<dbReference type="PANTHER" id="PTHR33977">
    <property type="entry name" value="ZINC ION BINDING PROTEIN"/>
    <property type="match status" value="1"/>
</dbReference>
<accession>A0A225WD54</accession>